<sequence>MISITEFNRIMASGFLPLACECCVNSDGSLRISVFEPTSGRVDLLLTRVSPEGLDSIRAIANLIGELRTEIKAGRRGFAAVGSVQGVRGAAGRI</sequence>
<evidence type="ECO:0008006" key="3">
    <source>
        <dbReference type="Google" id="ProtNLM"/>
    </source>
</evidence>
<name>A0A109L9L9_PSEFL</name>
<dbReference type="InterPro" id="IPR012448">
    <property type="entry name" value="DUF1652"/>
</dbReference>
<dbReference type="EMBL" id="LCYC01000007">
    <property type="protein sequence ID" value="KWV83583.1"/>
    <property type="molecule type" value="Genomic_DNA"/>
</dbReference>
<accession>A0A109L9L9</accession>
<dbReference type="Pfam" id="PF07865">
    <property type="entry name" value="DUF1652"/>
    <property type="match status" value="1"/>
</dbReference>
<evidence type="ECO:0000313" key="2">
    <source>
        <dbReference type="Proteomes" id="UP000063434"/>
    </source>
</evidence>
<dbReference type="AlphaFoldDB" id="A0A109L9L9"/>
<evidence type="ECO:0000313" key="1">
    <source>
        <dbReference type="EMBL" id="KWV83583.1"/>
    </source>
</evidence>
<gene>
    <name evidence="1" type="ORF">PFL603g_00365</name>
</gene>
<proteinExistence type="predicted"/>
<protein>
    <recommendedName>
        <fullName evidence="3">DUF1652 domain-containing protein</fullName>
    </recommendedName>
</protein>
<reference evidence="1 2" key="1">
    <citation type="submission" date="2015-05" db="EMBL/GenBank/DDBJ databases">
        <title>A genomic and transcriptomic approach to investigate the blue pigment phenotype in Pseudomonas fluorescens.</title>
        <authorList>
            <person name="Andreani N.A."/>
            <person name="Cardazzo B."/>
        </authorList>
    </citation>
    <scope>NUCLEOTIDE SEQUENCE [LARGE SCALE GENOMIC DNA]</scope>
    <source>
        <strain evidence="1 2">Ps_40</strain>
    </source>
</reference>
<organism evidence="1 2">
    <name type="scientific">Pseudomonas fluorescens</name>
    <dbReference type="NCBI Taxonomy" id="294"/>
    <lineage>
        <taxon>Bacteria</taxon>
        <taxon>Pseudomonadati</taxon>
        <taxon>Pseudomonadota</taxon>
        <taxon>Gammaproteobacteria</taxon>
        <taxon>Pseudomonadales</taxon>
        <taxon>Pseudomonadaceae</taxon>
        <taxon>Pseudomonas</taxon>
    </lineage>
</organism>
<dbReference type="Proteomes" id="UP000063434">
    <property type="component" value="Unassembled WGS sequence"/>
</dbReference>
<comment type="caution">
    <text evidence="1">The sequence shown here is derived from an EMBL/GenBank/DDBJ whole genome shotgun (WGS) entry which is preliminary data.</text>
</comment>
<dbReference type="RefSeq" id="WP_056787349.1">
    <property type="nucleotide sequence ID" value="NZ_LCYC01000007.1"/>
</dbReference>